<evidence type="ECO:0000256" key="1">
    <source>
        <dbReference type="ARBA" id="ARBA00002388"/>
    </source>
</evidence>
<dbReference type="InterPro" id="IPR029000">
    <property type="entry name" value="Cyclophilin-like_dom_sf"/>
</dbReference>
<proteinExistence type="inferred from homology"/>
<dbReference type="Gene3D" id="2.40.100.10">
    <property type="entry name" value="Cyclophilin-like"/>
    <property type="match status" value="1"/>
</dbReference>
<protein>
    <recommendedName>
        <fullName evidence="4">Peptidyl-prolyl cis-trans isomerase</fullName>
        <shortName evidence="4">PPIase</shortName>
        <ecNumber evidence="4">5.2.1.8</ecNumber>
    </recommendedName>
</protein>
<dbReference type="EC" id="5.2.1.8" evidence="4"/>
<dbReference type="PANTHER" id="PTHR45625:SF4">
    <property type="entry name" value="PEPTIDYLPROLYL ISOMERASE DOMAIN AND WD REPEAT-CONTAINING PROTEIN 1"/>
    <property type="match status" value="1"/>
</dbReference>
<dbReference type="PROSITE" id="PS50072">
    <property type="entry name" value="CSA_PPIASE_2"/>
    <property type="match status" value="1"/>
</dbReference>
<comment type="function">
    <text evidence="1 4">PPIases accelerate the folding of proteins. It catalyzes the cis-trans isomerization of proline imidic peptide bonds in oligopeptides.</text>
</comment>
<comment type="caution">
    <text evidence="6">The sequence shown here is derived from an EMBL/GenBank/DDBJ whole genome shotgun (WGS) entry which is preliminary data.</text>
</comment>
<dbReference type="InterPro" id="IPR044666">
    <property type="entry name" value="Cyclophilin_A-like"/>
</dbReference>
<evidence type="ECO:0000256" key="2">
    <source>
        <dbReference type="ARBA" id="ARBA00023110"/>
    </source>
</evidence>
<dbReference type="InterPro" id="IPR002130">
    <property type="entry name" value="Cyclophilin-type_PPIase_dom"/>
</dbReference>
<name>A0ABV1JG98_9ACTN</name>
<evidence type="ECO:0000256" key="4">
    <source>
        <dbReference type="RuleBase" id="RU363019"/>
    </source>
</evidence>
<dbReference type="PANTHER" id="PTHR45625">
    <property type="entry name" value="PEPTIDYL-PROLYL CIS-TRANS ISOMERASE-RELATED"/>
    <property type="match status" value="1"/>
</dbReference>
<evidence type="ECO:0000259" key="5">
    <source>
        <dbReference type="PROSITE" id="PS50072"/>
    </source>
</evidence>
<feature type="domain" description="PPIase cyclophilin-type" evidence="5">
    <location>
        <begin position="19"/>
        <end position="169"/>
    </location>
</feature>
<accession>A0ABV1JG98</accession>
<keyword evidence="2 4" id="KW-0697">Rotamase</keyword>
<evidence type="ECO:0000256" key="3">
    <source>
        <dbReference type="ARBA" id="ARBA00023235"/>
    </source>
</evidence>
<organism evidence="6 7">
    <name type="scientific">Raoultibacter massiliensis</name>
    <dbReference type="NCBI Taxonomy" id="1852371"/>
    <lineage>
        <taxon>Bacteria</taxon>
        <taxon>Bacillati</taxon>
        <taxon>Actinomycetota</taxon>
        <taxon>Coriobacteriia</taxon>
        <taxon>Eggerthellales</taxon>
        <taxon>Eggerthellaceae</taxon>
        <taxon>Raoultibacter</taxon>
    </lineage>
</organism>
<comment type="catalytic activity">
    <reaction evidence="4">
        <text>[protein]-peptidylproline (omega=180) = [protein]-peptidylproline (omega=0)</text>
        <dbReference type="Rhea" id="RHEA:16237"/>
        <dbReference type="Rhea" id="RHEA-COMP:10747"/>
        <dbReference type="Rhea" id="RHEA-COMP:10748"/>
        <dbReference type="ChEBI" id="CHEBI:83833"/>
        <dbReference type="ChEBI" id="CHEBI:83834"/>
        <dbReference type="EC" id="5.2.1.8"/>
    </reaction>
</comment>
<dbReference type="RefSeq" id="WP_102373427.1">
    <property type="nucleotide sequence ID" value="NZ_JBBNOP010000011.1"/>
</dbReference>
<sequence>MAQITKPLYTPRYVPSGEEMAVIDTNKGAIRVQLNGKDAPATTGNFIELACKGFYDGLNFHGRKEGDVVVGGCPITRALRPQQVRMAVREQLRGIHPGVGDPGYVIKDEWKENPNNHHVAGALSLTHKTKPDSGSCQFFFSLADHPEYDDRFTVFGNVVEGLDVVQSLRIGDEIKSIAIEGAHALPDDDALPETITVRNDEGEEQTVPNPDYLAMQALGKLLGKKVAI</sequence>
<evidence type="ECO:0000313" key="7">
    <source>
        <dbReference type="Proteomes" id="UP001487305"/>
    </source>
</evidence>
<dbReference type="Pfam" id="PF00160">
    <property type="entry name" value="Pro_isomerase"/>
    <property type="match status" value="1"/>
</dbReference>
<dbReference type="GO" id="GO:0003755">
    <property type="term" value="F:peptidyl-prolyl cis-trans isomerase activity"/>
    <property type="evidence" value="ECO:0007669"/>
    <property type="project" value="UniProtKB-EC"/>
</dbReference>
<dbReference type="SUPFAM" id="SSF50891">
    <property type="entry name" value="Cyclophilin-like"/>
    <property type="match status" value="1"/>
</dbReference>
<dbReference type="CDD" id="cd00317">
    <property type="entry name" value="cyclophilin"/>
    <property type="match status" value="1"/>
</dbReference>
<keyword evidence="3 4" id="KW-0413">Isomerase</keyword>
<dbReference type="EMBL" id="JBBNOP010000011">
    <property type="protein sequence ID" value="MEQ3363738.1"/>
    <property type="molecule type" value="Genomic_DNA"/>
</dbReference>
<keyword evidence="7" id="KW-1185">Reference proteome</keyword>
<reference evidence="6 7" key="1">
    <citation type="submission" date="2024-04" db="EMBL/GenBank/DDBJ databases">
        <title>Human intestinal bacterial collection.</title>
        <authorList>
            <person name="Pauvert C."/>
            <person name="Hitch T.C.A."/>
            <person name="Clavel T."/>
        </authorList>
    </citation>
    <scope>NUCLEOTIDE SEQUENCE [LARGE SCALE GENOMIC DNA]</scope>
    <source>
        <strain evidence="6 7">CLA-KB-H42</strain>
    </source>
</reference>
<evidence type="ECO:0000313" key="6">
    <source>
        <dbReference type="EMBL" id="MEQ3363738.1"/>
    </source>
</evidence>
<comment type="similarity">
    <text evidence="4">Belongs to the cyclophilin-type PPIase family.</text>
</comment>
<dbReference type="PRINTS" id="PR00153">
    <property type="entry name" value="CSAPPISMRASE"/>
</dbReference>
<dbReference type="Proteomes" id="UP001487305">
    <property type="component" value="Unassembled WGS sequence"/>
</dbReference>
<gene>
    <name evidence="6" type="ORF">AAA083_12205</name>
</gene>